<keyword evidence="1" id="KW-1133">Transmembrane helix</keyword>
<dbReference type="Proteomes" id="UP000007392">
    <property type="component" value="Chromosome"/>
</dbReference>
<dbReference type="KEGG" id="pmw:B2K_14515"/>
<sequence length="56" mass="6389">MKIALFILLLLLYPLFLRAVQITDLRAVPLVIPYLLACLAIVILLSEAARWILKKK</sequence>
<protein>
    <submittedName>
        <fullName evidence="2">Uncharacterized protein</fullName>
    </submittedName>
</protein>
<evidence type="ECO:0000313" key="3">
    <source>
        <dbReference type="Proteomes" id="UP000007392"/>
    </source>
</evidence>
<dbReference type="HOGENOM" id="CLU_3009994_0_0_9"/>
<reference evidence="2 3" key="1">
    <citation type="submission" date="2013-06" db="EMBL/GenBank/DDBJ databases">
        <title>Complete genome sequence of Paenibacillus mucilaginosus K02.</title>
        <authorList>
            <person name="Xiao B."/>
            <person name="Sun L."/>
            <person name="Xiao L."/>
            <person name="Lian B."/>
        </authorList>
    </citation>
    <scope>NUCLEOTIDE SEQUENCE [LARGE SCALE GENOMIC DNA]</scope>
    <source>
        <strain evidence="2 3">K02</strain>
    </source>
</reference>
<evidence type="ECO:0000256" key="1">
    <source>
        <dbReference type="SAM" id="Phobius"/>
    </source>
</evidence>
<gene>
    <name evidence="2" type="ORF">B2K_14515</name>
</gene>
<dbReference type="EMBL" id="CP003422">
    <property type="protein sequence ID" value="AFH61915.1"/>
    <property type="molecule type" value="Genomic_DNA"/>
</dbReference>
<keyword evidence="1" id="KW-0812">Transmembrane</keyword>
<feature type="transmembrane region" description="Helical" evidence="1">
    <location>
        <begin position="34"/>
        <end position="53"/>
    </location>
</feature>
<dbReference type="PATRIC" id="fig|997761.3.peg.2857"/>
<dbReference type="AlphaFoldDB" id="I0BHR8"/>
<keyword evidence="1" id="KW-0472">Membrane</keyword>
<accession>I0BHR8</accession>
<dbReference type="RefSeq" id="WP_014650728.1">
    <property type="nucleotide sequence ID" value="NC_017672.3"/>
</dbReference>
<name>I0BHR8_9BACL</name>
<organism evidence="2 3">
    <name type="scientific">Paenibacillus mucilaginosus K02</name>
    <dbReference type="NCBI Taxonomy" id="997761"/>
    <lineage>
        <taxon>Bacteria</taxon>
        <taxon>Bacillati</taxon>
        <taxon>Bacillota</taxon>
        <taxon>Bacilli</taxon>
        <taxon>Bacillales</taxon>
        <taxon>Paenibacillaceae</taxon>
        <taxon>Paenibacillus</taxon>
    </lineage>
</organism>
<proteinExistence type="predicted"/>
<evidence type="ECO:0000313" key="2">
    <source>
        <dbReference type="EMBL" id="AFH61915.1"/>
    </source>
</evidence>